<proteinExistence type="predicted"/>
<evidence type="ECO:0000313" key="1">
    <source>
        <dbReference type="EMBL" id="WCC79139.1"/>
    </source>
</evidence>
<evidence type="ECO:0000313" key="2">
    <source>
        <dbReference type="Proteomes" id="UP001212097"/>
    </source>
</evidence>
<accession>A0ABY7QXK5</accession>
<reference evidence="1 2" key="1">
    <citation type="submission" date="2023-01" db="EMBL/GenBank/DDBJ databases">
        <authorList>
            <person name="Lee S.H."/>
            <person name="Jung H.S."/>
            <person name="Yun J.U."/>
        </authorList>
    </citation>
    <scope>NUCLEOTIDE SEQUENCE [LARGE SCALE GENOMIC DNA]</scope>
    <source>
        <strain evidence="1 2">CBA3108</strain>
    </source>
</reference>
<protein>
    <submittedName>
        <fullName evidence="1">Uncharacterized protein</fullName>
    </submittedName>
</protein>
<gene>
    <name evidence="1" type="ORF">O6R08_06145</name>
</gene>
<organism evidence="1 2">
    <name type="scientific">Cutibacterium equinum</name>
    <dbReference type="NCBI Taxonomy" id="3016342"/>
    <lineage>
        <taxon>Bacteria</taxon>
        <taxon>Bacillati</taxon>
        <taxon>Actinomycetota</taxon>
        <taxon>Actinomycetes</taxon>
        <taxon>Propionibacteriales</taxon>
        <taxon>Propionibacteriaceae</taxon>
        <taxon>Cutibacterium</taxon>
    </lineage>
</organism>
<dbReference type="RefSeq" id="WP_271417345.1">
    <property type="nucleotide sequence ID" value="NZ_CP115668.1"/>
</dbReference>
<dbReference type="Proteomes" id="UP001212097">
    <property type="component" value="Chromosome"/>
</dbReference>
<name>A0ABY7QXK5_9ACTN</name>
<keyword evidence="2" id="KW-1185">Reference proteome</keyword>
<reference evidence="1 2" key="2">
    <citation type="submission" date="2023-06" db="EMBL/GenBank/DDBJ databases">
        <title>The Gram-positive Non-spore-bearing Anaerobic Bacilli of Human Feces.</title>
        <authorList>
            <person name="Eggerth A.H."/>
        </authorList>
    </citation>
    <scope>NUCLEOTIDE SEQUENCE [LARGE SCALE GENOMIC DNA]</scope>
    <source>
        <strain evidence="1 2">CBA3108</strain>
    </source>
</reference>
<dbReference type="EMBL" id="CP115668">
    <property type="protein sequence ID" value="WCC79139.1"/>
    <property type="molecule type" value="Genomic_DNA"/>
</dbReference>
<sequence>MGGLAGSGSDAGGWGEFWAGLVFELAGFGCGESGEFCLDAGDLGGYGDGFEAGLVGGGFGVLGGAEAENVGGLQLVGRGGGCCARWLFFDSMVAWSLLVSGLDRVKNTLRS</sequence>